<dbReference type="Gene3D" id="1.10.630.10">
    <property type="entry name" value="Cytochrome P450"/>
    <property type="match status" value="1"/>
</dbReference>
<evidence type="ECO:0000256" key="10">
    <source>
        <dbReference type="RuleBase" id="RU000461"/>
    </source>
</evidence>
<dbReference type="Proteomes" id="UP000807342">
    <property type="component" value="Unassembled WGS sequence"/>
</dbReference>
<dbReference type="GO" id="GO:0004497">
    <property type="term" value="F:monooxygenase activity"/>
    <property type="evidence" value="ECO:0007669"/>
    <property type="project" value="UniProtKB-KW"/>
</dbReference>
<dbReference type="InterPro" id="IPR036396">
    <property type="entry name" value="Cyt_P450_sf"/>
</dbReference>
<evidence type="ECO:0000256" key="6">
    <source>
        <dbReference type="ARBA" id="ARBA00023002"/>
    </source>
</evidence>
<dbReference type="PANTHER" id="PTHR46300:SF7">
    <property type="entry name" value="P450, PUTATIVE (EUROFUNG)-RELATED"/>
    <property type="match status" value="1"/>
</dbReference>
<dbReference type="PRINTS" id="PR00463">
    <property type="entry name" value="EP450I"/>
</dbReference>
<evidence type="ECO:0000256" key="8">
    <source>
        <dbReference type="ARBA" id="ARBA00023033"/>
    </source>
</evidence>
<feature type="binding site" description="axial binding residue" evidence="9">
    <location>
        <position position="382"/>
    </location>
    <ligand>
        <name>heme</name>
        <dbReference type="ChEBI" id="CHEBI:30413"/>
    </ligand>
    <ligandPart>
        <name>Fe</name>
        <dbReference type="ChEBI" id="CHEBI:18248"/>
    </ligandPart>
</feature>
<dbReference type="AlphaFoldDB" id="A0A9P5X155"/>
<evidence type="ECO:0000313" key="12">
    <source>
        <dbReference type="Proteomes" id="UP000807342"/>
    </source>
</evidence>
<comment type="similarity">
    <text evidence="3 10">Belongs to the cytochrome P450 family.</text>
</comment>
<dbReference type="SUPFAM" id="SSF48264">
    <property type="entry name" value="Cytochrome P450"/>
    <property type="match status" value="1"/>
</dbReference>
<dbReference type="InterPro" id="IPR001128">
    <property type="entry name" value="Cyt_P450"/>
</dbReference>
<organism evidence="11 12">
    <name type="scientific">Macrolepiota fuliginosa MF-IS2</name>
    <dbReference type="NCBI Taxonomy" id="1400762"/>
    <lineage>
        <taxon>Eukaryota</taxon>
        <taxon>Fungi</taxon>
        <taxon>Dikarya</taxon>
        <taxon>Basidiomycota</taxon>
        <taxon>Agaricomycotina</taxon>
        <taxon>Agaricomycetes</taxon>
        <taxon>Agaricomycetidae</taxon>
        <taxon>Agaricales</taxon>
        <taxon>Agaricineae</taxon>
        <taxon>Agaricaceae</taxon>
        <taxon>Macrolepiota</taxon>
    </lineage>
</organism>
<evidence type="ECO:0000256" key="4">
    <source>
        <dbReference type="ARBA" id="ARBA00022617"/>
    </source>
</evidence>
<dbReference type="Pfam" id="PF00067">
    <property type="entry name" value="p450"/>
    <property type="match status" value="1"/>
</dbReference>
<evidence type="ECO:0000256" key="1">
    <source>
        <dbReference type="ARBA" id="ARBA00001971"/>
    </source>
</evidence>
<dbReference type="OrthoDB" id="2789670at2759"/>
<comment type="pathway">
    <text evidence="2">Secondary metabolite biosynthesis.</text>
</comment>
<keyword evidence="5 9" id="KW-0479">Metal-binding</keyword>
<dbReference type="GO" id="GO:0005506">
    <property type="term" value="F:iron ion binding"/>
    <property type="evidence" value="ECO:0007669"/>
    <property type="project" value="InterPro"/>
</dbReference>
<keyword evidence="6 10" id="KW-0560">Oxidoreductase</keyword>
<keyword evidence="4 9" id="KW-0349">Heme</keyword>
<dbReference type="PRINTS" id="PR00385">
    <property type="entry name" value="P450"/>
</dbReference>
<dbReference type="PANTHER" id="PTHR46300">
    <property type="entry name" value="P450, PUTATIVE (EUROFUNG)-RELATED-RELATED"/>
    <property type="match status" value="1"/>
</dbReference>
<keyword evidence="12" id="KW-1185">Reference proteome</keyword>
<comment type="caution">
    <text evidence="11">The sequence shown here is derived from an EMBL/GenBank/DDBJ whole genome shotgun (WGS) entry which is preliminary data.</text>
</comment>
<sequence length="452" mass="51252">MFKVYGDVVYLSVFGQGFLILRSQTRMNDLLEKRSSNYSDRPKSTMIFELMGWDFNFALMPYGSWWRRHRRTFHNFFHPNVVNMYQPVQLKAARTLICNLFEFPDAIKKCAFLAFASTITEVVYGIKIKGLDNNYIRSTEEALEGFPDAGIPGSYLVDMFPFMKYIPSWFPGAEWKRKADHWRDVNREICYGPFNLVKERIQAGTATPSIATTLVEKLCDGEPHGRAEEETIAMDVCGAAFSGGSETTVAALWTFFMAMCVYPEAQRKGQVELDAVLKGRLPGFEDQSSLPYINATVKETMRWKPVAPLGIMHTTTHDDEYGGYYIPKGTVVMGNAWTILHDPEIYKYPHEYIPDCFIRDGEINRAVPDPSIAAFGFGRRICPGRFLSDNSLFIMVAHILTVYDIKPALDGAGNEIRITPDVTGGRTKFQVLFTHGDLLLIFYLKATCTIPV</sequence>
<keyword evidence="7 9" id="KW-0408">Iron</keyword>
<evidence type="ECO:0000313" key="11">
    <source>
        <dbReference type="EMBL" id="KAF9442699.1"/>
    </source>
</evidence>
<evidence type="ECO:0000256" key="7">
    <source>
        <dbReference type="ARBA" id="ARBA00023004"/>
    </source>
</evidence>
<dbReference type="CDD" id="cd11065">
    <property type="entry name" value="CYP64-like"/>
    <property type="match status" value="1"/>
</dbReference>
<keyword evidence="8 10" id="KW-0503">Monooxygenase</keyword>
<proteinExistence type="inferred from homology"/>
<protein>
    <submittedName>
        <fullName evidence="11">Cytochrome P450</fullName>
    </submittedName>
</protein>
<gene>
    <name evidence="11" type="ORF">P691DRAFT_764943</name>
</gene>
<accession>A0A9P5X155</accession>
<dbReference type="PROSITE" id="PS00086">
    <property type="entry name" value="CYTOCHROME_P450"/>
    <property type="match status" value="1"/>
</dbReference>
<comment type="cofactor">
    <cofactor evidence="1 9">
        <name>heme</name>
        <dbReference type="ChEBI" id="CHEBI:30413"/>
    </cofactor>
</comment>
<dbReference type="InterPro" id="IPR017972">
    <property type="entry name" value="Cyt_P450_CS"/>
</dbReference>
<reference evidence="11" key="1">
    <citation type="submission" date="2020-11" db="EMBL/GenBank/DDBJ databases">
        <authorList>
            <consortium name="DOE Joint Genome Institute"/>
            <person name="Ahrendt S."/>
            <person name="Riley R."/>
            <person name="Andreopoulos W."/>
            <person name="Labutti K."/>
            <person name="Pangilinan J."/>
            <person name="Ruiz-Duenas F.J."/>
            <person name="Barrasa J.M."/>
            <person name="Sanchez-Garcia M."/>
            <person name="Camarero S."/>
            <person name="Miyauchi S."/>
            <person name="Serrano A."/>
            <person name="Linde D."/>
            <person name="Babiker R."/>
            <person name="Drula E."/>
            <person name="Ayuso-Fernandez I."/>
            <person name="Pacheco R."/>
            <person name="Padilla G."/>
            <person name="Ferreira P."/>
            <person name="Barriuso J."/>
            <person name="Kellner H."/>
            <person name="Castanera R."/>
            <person name="Alfaro M."/>
            <person name="Ramirez L."/>
            <person name="Pisabarro A.G."/>
            <person name="Kuo A."/>
            <person name="Tritt A."/>
            <person name="Lipzen A."/>
            <person name="He G."/>
            <person name="Yan M."/>
            <person name="Ng V."/>
            <person name="Cullen D."/>
            <person name="Martin F."/>
            <person name="Rosso M.-N."/>
            <person name="Henrissat B."/>
            <person name="Hibbett D."/>
            <person name="Martinez A.T."/>
            <person name="Grigoriev I.V."/>
        </authorList>
    </citation>
    <scope>NUCLEOTIDE SEQUENCE</scope>
    <source>
        <strain evidence="11">MF-IS2</strain>
    </source>
</reference>
<dbReference type="InterPro" id="IPR050364">
    <property type="entry name" value="Cytochrome_P450_fung"/>
</dbReference>
<evidence type="ECO:0000256" key="9">
    <source>
        <dbReference type="PIRSR" id="PIRSR602401-1"/>
    </source>
</evidence>
<evidence type="ECO:0000256" key="3">
    <source>
        <dbReference type="ARBA" id="ARBA00010617"/>
    </source>
</evidence>
<dbReference type="GO" id="GO:0016705">
    <property type="term" value="F:oxidoreductase activity, acting on paired donors, with incorporation or reduction of molecular oxygen"/>
    <property type="evidence" value="ECO:0007669"/>
    <property type="project" value="InterPro"/>
</dbReference>
<name>A0A9P5X155_9AGAR</name>
<evidence type="ECO:0000256" key="2">
    <source>
        <dbReference type="ARBA" id="ARBA00005179"/>
    </source>
</evidence>
<evidence type="ECO:0000256" key="5">
    <source>
        <dbReference type="ARBA" id="ARBA00022723"/>
    </source>
</evidence>
<dbReference type="InterPro" id="IPR002401">
    <property type="entry name" value="Cyt_P450_E_grp-I"/>
</dbReference>
<dbReference type="GO" id="GO:0020037">
    <property type="term" value="F:heme binding"/>
    <property type="evidence" value="ECO:0007669"/>
    <property type="project" value="InterPro"/>
</dbReference>
<dbReference type="EMBL" id="MU151581">
    <property type="protein sequence ID" value="KAF9442699.1"/>
    <property type="molecule type" value="Genomic_DNA"/>
</dbReference>